<sequence length="232" mass="25916">MEMIRLHGNLQLALQDVGNRLSVYGYAFKEADLQENVAGIVLSYGYVKEEMTKYAGEDYLDASPLAYGAEGLQFWESKALDDDGEFEINVTYLVSPWSDLAGFLPFRMGNRYYGHFWTGYEIPGASGEEKAQTVYVAENGRVYHESIGCSHLTLSVTETSPAEVLKLRNENGGRYSLCERCGTDKGGDAVFITSEGSRYHCRQDCPGLKRTIFSLIKTEAQKEFAPCSRCTK</sequence>
<protein>
    <submittedName>
        <fullName evidence="1">Uncharacterized protein</fullName>
    </submittedName>
</protein>
<evidence type="ECO:0000313" key="1">
    <source>
        <dbReference type="EMBL" id="HIW81850.1"/>
    </source>
</evidence>
<evidence type="ECO:0000313" key="2">
    <source>
        <dbReference type="Proteomes" id="UP000824265"/>
    </source>
</evidence>
<reference evidence="1" key="1">
    <citation type="journal article" date="2021" name="PeerJ">
        <title>Extensive microbial diversity within the chicken gut microbiome revealed by metagenomics and culture.</title>
        <authorList>
            <person name="Gilroy R."/>
            <person name="Ravi A."/>
            <person name="Getino M."/>
            <person name="Pursley I."/>
            <person name="Horton D.L."/>
            <person name="Alikhan N.F."/>
            <person name="Baker D."/>
            <person name="Gharbi K."/>
            <person name="Hall N."/>
            <person name="Watson M."/>
            <person name="Adriaenssens E.M."/>
            <person name="Foster-Nyarko E."/>
            <person name="Jarju S."/>
            <person name="Secka A."/>
            <person name="Antonio M."/>
            <person name="Oren A."/>
            <person name="Chaudhuri R.R."/>
            <person name="La Ragione R."/>
            <person name="Hildebrand F."/>
            <person name="Pallen M.J."/>
        </authorList>
    </citation>
    <scope>NUCLEOTIDE SEQUENCE</scope>
    <source>
        <strain evidence="1">CHK195-6426</strain>
    </source>
</reference>
<dbReference type="EMBL" id="DXGH01000054">
    <property type="protein sequence ID" value="HIW81850.1"/>
    <property type="molecule type" value="Genomic_DNA"/>
</dbReference>
<comment type="caution">
    <text evidence="1">The sequence shown here is derived from an EMBL/GenBank/DDBJ whole genome shotgun (WGS) entry which is preliminary data.</text>
</comment>
<reference evidence="1" key="2">
    <citation type="submission" date="2021-04" db="EMBL/GenBank/DDBJ databases">
        <authorList>
            <person name="Gilroy R."/>
        </authorList>
    </citation>
    <scope>NUCLEOTIDE SEQUENCE</scope>
    <source>
        <strain evidence="1">CHK195-6426</strain>
    </source>
</reference>
<dbReference type="AlphaFoldDB" id="A0A9D1R6F5"/>
<name>A0A9D1R6F5_9FIRM</name>
<accession>A0A9D1R6F5</accession>
<proteinExistence type="predicted"/>
<organism evidence="1 2">
    <name type="scientific">Candidatus Acetatifactor stercoripullorum</name>
    <dbReference type="NCBI Taxonomy" id="2838414"/>
    <lineage>
        <taxon>Bacteria</taxon>
        <taxon>Bacillati</taxon>
        <taxon>Bacillota</taxon>
        <taxon>Clostridia</taxon>
        <taxon>Lachnospirales</taxon>
        <taxon>Lachnospiraceae</taxon>
        <taxon>Acetatifactor</taxon>
    </lineage>
</organism>
<dbReference type="Proteomes" id="UP000824265">
    <property type="component" value="Unassembled WGS sequence"/>
</dbReference>
<gene>
    <name evidence="1" type="ORF">H9742_10110</name>
</gene>